<evidence type="ECO:0000313" key="2">
    <source>
        <dbReference type="Proteomes" id="UP000494214"/>
    </source>
</evidence>
<dbReference type="AlphaFoldDB" id="A0A6S7AA72"/>
<name>A0A6S7AA72_9BURK</name>
<evidence type="ECO:0000313" key="1">
    <source>
        <dbReference type="EMBL" id="CAB3719609.1"/>
    </source>
</evidence>
<keyword evidence="2" id="KW-1185">Reference proteome</keyword>
<proteinExistence type="predicted"/>
<dbReference type="EMBL" id="CADIJM010000008">
    <property type="protein sequence ID" value="CAB3719609.1"/>
    <property type="molecule type" value="Genomic_DNA"/>
</dbReference>
<protein>
    <submittedName>
        <fullName evidence="1">Uncharacterized protein</fullName>
    </submittedName>
</protein>
<reference evidence="1 2" key="1">
    <citation type="submission" date="2020-04" db="EMBL/GenBank/DDBJ databases">
        <authorList>
            <person name="De Canck E."/>
        </authorList>
    </citation>
    <scope>NUCLEOTIDE SEQUENCE [LARGE SCALE GENOMIC DNA]</scope>
    <source>
        <strain evidence="1 2">LMG 26690</strain>
    </source>
</reference>
<organism evidence="1 2">
    <name type="scientific">Achromobacter animicus</name>
    <dbReference type="NCBI Taxonomy" id="1389935"/>
    <lineage>
        <taxon>Bacteria</taxon>
        <taxon>Pseudomonadati</taxon>
        <taxon>Pseudomonadota</taxon>
        <taxon>Betaproteobacteria</taxon>
        <taxon>Burkholderiales</taxon>
        <taxon>Alcaligenaceae</taxon>
        <taxon>Achromobacter</taxon>
    </lineage>
</organism>
<dbReference type="Proteomes" id="UP000494214">
    <property type="component" value="Unassembled WGS sequence"/>
</dbReference>
<gene>
    <name evidence="1" type="ORF">LMG26690_03801</name>
</gene>
<sequence>MGILRADLALHWLLSEPAIDAEINEIKDLCRCYRGWKKFFGVWNFPREGSAES</sequence>
<accession>A0A6S7AA72</accession>